<feature type="domain" description="Deacetylase sirtuin-type" evidence="8">
    <location>
        <begin position="213"/>
        <end position="476"/>
    </location>
</feature>
<keyword evidence="3 6" id="KW-0479">Metal-binding</keyword>
<dbReference type="CDD" id="cd01408">
    <property type="entry name" value="SIRT1"/>
    <property type="match status" value="1"/>
</dbReference>
<feature type="active site" description="Proton acceptor" evidence="6">
    <location>
        <position position="344"/>
    </location>
</feature>
<protein>
    <recommendedName>
        <fullName evidence="8">Deacetylase sirtuin-type domain-containing protein</fullName>
    </recommendedName>
</protein>
<comment type="cofactor">
    <cofactor evidence="1">
        <name>Zn(2+)</name>
        <dbReference type="ChEBI" id="CHEBI:29105"/>
    </cofactor>
</comment>
<dbReference type="Pfam" id="PF02146">
    <property type="entry name" value="SIR2"/>
    <property type="match status" value="1"/>
</dbReference>
<dbReference type="OrthoDB" id="420264at2759"/>
<dbReference type="GO" id="GO:0017136">
    <property type="term" value="F:histone deacetylase activity, NAD-dependent"/>
    <property type="evidence" value="ECO:0007669"/>
    <property type="project" value="TreeGrafter"/>
</dbReference>
<feature type="binding site" evidence="6">
    <location>
        <position position="379"/>
    </location>
    <ligand>
        <name>Zn(2+)</name>
        <dbReference type="ChEBI" id="CHEBI:29105"/>
    </ligand>
</feature>
<dbReference type="InterPro" id="IPR029035">
    <property type="entry name" value="DHS-like_NAD/FAD-binding_dom"/>
</dbReference>
<dbReference type="GO" id="GO:0070403">
    <property type="term" value="F:NAD+ binding"/>
    <property type="evidence" value="ECO:0007669"/>
    <property type="project" value="InterPro"/>
</dbReference>
<dbReference type="AlphaFoldDB" id="A0A024FZX8"/>
<evidence type="ECO:0000256" key="2">
    <source>
        <dbReference type="ARBA" id="ARBA00022679"/>
    </source>
</evidence>
<name>A0A024FZX8_9STRA</name>
<feature type="compositionally biased region" description="Polar residues" evidence="7">
    <location>
        <begin position="22"/>
        <end position="41"/>
    </location>
</feature>
<keyword evidence="10" id="KW-1185">Reference proteome</keyword>
<dbReference type="STRING" id="65357.A0A024FZX8"/>
<dbReference type="PANTHER" id="PTHR11085">
    <property type="entry name" value="NAD-DEPENDENT PROTEIN DEACYLASE SIRTUIN-5, MITOCHONDRIAL-RELATED"/>
    <property type="match status" value="1"/>
</dbReference>
<dbReference type="InterPro" id="IPR003000">
    <property type="entry name" value="Sirtuin"/>
</dbReference>
<feature type="binding site" evidence="6">
    <location>
        <position position="376"/>
    </location>
    <ligand>
        <name>Zn(2+)</name>
        <dbReference type="ChEBI" id="CHEBI:29105"/>
    </ligand>
</feature>
<feature type="binding site" evidence="6">
    <location>
        <position position="355"/>
    </location>
    <ligand>
        <name>Zn(2+)</name>
        <dbReference type="ChEBI" id="CHEBI:29105"/>
    </ligand>
</feature>
<gene>
    <name evidence="9" type="ORF">BN9_008500</name>
</gene>
<sequence>MSEHENLPTQPPHTIYPDAIITPNSTDKPGSSIASLTTPASSRPMKKHRTSDDEQEDQSSGEVTTSPYSEHPCIRATISTYTDGVSEHVDTKARLHTTIHSSETIADDTKAAQHIILDASSLSNGGNKTIIHQENHSKDINDRLGDDISKLNEESFLTWLLHHKHQGYKASQMMDALGLSLDEDFDVDDEELWSVIMSMGVRLVQPSIPARQKLSHVNTFDDVIDVLRNAKKILVLAGAGISVSCGIPDFRSENGIYSRLDDYNLPNPQCMFDIDYFRSNPRPFFAFAKQLFPDKDRLTFVPSQSHYFLKLLEDKGKLLRVYSQNIDMLEHAAGISDERSVLCHGSFATATCLACKRKYPNSAIRKDIAIQCVPMCAHCGSPEGIIKPDIVFFGEPLPKRFHDSIKRDENDVDLVLVMGSSLKVNPVRSIVGRIRKDAPMILINREPVGRPHQFDVELLGYSDDIVQELCRRLDWKLPHPAMSNWEVSSEDTASSYEPVRPCRYMFAGAREESLHSSDSEDADDGIDAIIEDGDTATEAQNITMS</sequence>
<evidence type="ECO:0000256" key="3">
    <source>
        <dbReference type="ARBA" id="ARBA00022723"/>
    </source>
</evidence>
<dbReference type="Gene3D" id="3.30.1600.10">
    <property type="entry name" value="SIR2/SIRT2 'Small Domain"/>
    <property type="match status" value="1"/>
</dbReference>
<dbReference type="PROSITE" id="PS50305">
    <property type="entry name" value="SIRTUIN"/>
    <property type="match status" value="1"/>
</dbReference>
<keyword evidence="4 6" id="KW-0862">Zinc</keyword>
<dbReference type="SUPFAM" id="SSF52467">
    <property type="entry name" value="DHS-like NAD/FAD-binding domain"/>
    <property type="match status" value="1"/>
</dbReference>
<evidence type="ECO:0000259" key="8">
    <source>
        <dbReference type="PROSITE" id="PS50305"/>
    </source>
</evidence>
<feature type="region of interest" description="Disordered" evidence="7">
    <location>
        <begin position="1"/>
        <end position="71"/>
    </location>
</feature>
<comment type="caution">
    <text evidence="9">The sequence shown here is derived from an EMBL/GenBank/DDBJ whole genome shotgun (WGS) entry which is preliminary data.</text>
</comment>
<dbReference type="GO" id="GO:0046872">
    <property type="term" value="F:metal ion binding"/>
    <property type="evidence" value="ECO:0007669"/>
    <property type="project" value="UniProtKB-KW"/>
</dbReference>
<keyword evidence="2" id="KW-0808">Transferase</keyword>
<dbReference type="InParanoid" id="A0A024FZX8"/>
<evidence type="ECO:0000256" key="5">
    <source>
        <dbReference type="ARBA" id="ARBA00023027"/>
    </source>
</evidence>
<organism evidence="9 10">
    <name type="scientific">Albugo candida</name>
    <dbReference type="NCBI Taxonomy" id="65357"/>
    <lineage>
        <taxon>Eukaryota</taxon>
        <taxon>Sar</taxon>
        <taxon>Stramenopiles</taxon>
        <taxon>Oomycota</taxon>
        <taxon>Peronosporomycetes</taxon>
        <taxon>Albuginales</taxon>
        <taxon>Albuginaceae</taxon>
        <taxon>Albugo</taxon>
    </lineage>
</organism>
<dbReference type="InterPro" id="IPR026590">
    <property type="entry name" value="Ssirtuin_cat_dom"/>
</dbReference>
<dbReference type="EMBL" id="CAIX01000005">
    <property type="protein sequence ID" value="CCI40066.1"/>
    <property type="molecule type" value="Genomic_DNA"/>
</dbReference>
<evidence type="ECO:0000313" key="10">
    <source>
        <dbReference type="Proteomes" id="UP000053237"/>
    </source>
</evidence>
<evidence type="ECO:0000256" key="6">
    <source>
        <dbReference type="PROSITE-ProRule" id="PRU00236"/>
    </source>
</evidence>
<accession>A0A024FZX8</accession>
<evidence type="ECO:0000256" key="4">
    <source>
        <dbReference type="ARBA" id="ARBA00022833"/>
    </source>
</evidence>
<dbReference type="GO" id="GO:0005634">
    <property type="term" value="C:nucleus"/>
    <property type="evidence" value="ECO:0007669"/>
    <property type="project" value="TreeGrafter"/>
</dbReference>
<feature type="binding site" evidence="6">
    <location>
        <position position="352"/>
    </location>
    <ligand>
        <name>Zn(2+)</name>
        <dbReference type="ChEBI" id="CHEBI:29105"/>
    </ligand>
</feature>
<dbReference type="InterPro" id="IPR050134">
    <property type="entry name" value="NAD-dep_sirtuin_deacylases"/>
</dbReference>
<evidence type="ECO:0000256" key="1">
    <source>
        <dbReference type="ARBA" id="ARBA00001947"/>
    </source>
</evidence>
<proteinExistence type="predicted"/>
<evidence type="ECO:0000313" key="9">
    <source>
        <dbReference type="EMBL" id="CCI40066.1"/>
    </source>
</evidence>
<evidence type="ECO:0000256" key="7">
    <source>
        <dbReference type="SAM" id="MobiDB-lite"/>
    </source>
</evidence>
<reference evidence="9 10" key="1">
    <citation type="submission" date="2012-05" db="EMBL/GenBank/DDBJ databases">
        <title>Recombination and specialization in a pathogen metapopulation.</title>
        <authorList>
            <person name="Gardiner A."/>
            <person name="Kemen E."/>
            <person name="Schultz-Larsen T."/>
            <person name="MacLean D."/>
            <person name="Van Oosterhout C."/>
            <person name="Jones J.D.G."/>
        </authorList>
    </citation>
    <scope>NUCLEOTIDE SEQUENCE [LARGE SCALE GENOMIC DNA]</scope>
    <source>
        <strain evidence="9 10">Ac Nc2</strain>
    </source>
</reference>
<dbReference type="Proteomes" id="UP000053237">
    <property type="component" value="Unassembled WGS sequence"/>
</dbReference>
<keyword evidence="5" id="KW-0520">NAD</keyword>
<dbReference type="Gene3D" id="3.40.50.1220">
    <property type="entry name" value="TPP-binding domain"/>
    <property type="match status" value="1"/>
</dbReference>
<dbReference type="InterPro" id="IPR026591">
    <property type="entry name" value="Sirtuin_cat_small_dom_sf"/>
</dbReference>
<dbReference type="PANTHER" id="PTHR11085:SF9">
    <property type="entry name" value="NAD-DEPENDENT PROTEIN DEACETYLASE SIRTUIN-1"/>
    <property type="match status" value="1"/>
</dbReference>